<evidence type="ECO:0000313" key="2">
    <source>
        <dbReference type="EMBL" id="GIM02337.1"/>
    </source>
</evidence>
<feature type="compositionally biased region" description="Basic residues" evidence="1">
    <location>
        <begin position="501"/>
        <end position="510"/>
    </location>
</feature>
<evidence type="ECO:0008006" key="4">
    <source>
        <dbReference type="Google" id="ProtNLM"/>
    </source>
</evidence>
<feature type="compositionally biased region" description="Low complexity" evidence="1">
    <location>
        <begin position="297"/>
        <end position="315"/>
    </location>
</feature>
<feature type="non-terminal residue" evidence="2">
    <location>
        <position position="1"/>
    </location>
</feature>
<feature type="compositionally biased region" description="Low complexity" evidence="1">
    <location>
        <begin position="574"/>
        <end position="605"/>
    </location>
</feature>
<reference evidence="2" key="1">
    <citation type="journal article" date="2021" name="Proc. Natl. Acad. Sci. U.S.A.">
        <title>Three genomes in the algal genus Volvox reveal the fate of a haploid sex-determining region after a transition to homothallism.</title>
        <authorList>
            <person name="Yamamoto K."/>
            <person name="Hamaji T."/>
            <person name="Kawai-Toyooka H."/>
            <person name="Matsuzaki R."/>
            <person name="Takahashi F."/>
            <person name="Nishimura Y."/>
            <person name="Kawachi M."/>
            <person name="Noguchi H."/>
            <person name="Minakuchi Y."/>
            <person name="Umen J.G."/>
            <person name="Toyoda A."/>
            <person name="Nozaki H."/>
        </authorList>
    </citation>
    <scope>NUCLEOTIDE SEQUENCE</scope>
    <source>
        <strain evidence="2">NIES-3785</strain>
    </source>
</reference>
<feature type="compositionally biased region" description="Low complexity" evidence="1">
    <location>
        <begin position="330"/>
        <end position="343"/>
    </location>
</feature>
<dbReference type="AlphaFoldDB" id="A0A8J4LME6"/>
<protein>
    <recommendedName>
        <fullName evidence="4">Calponin-homology (CH) domain-containing protein</fullName>
    </recommendedName>
</protein>
<feature type="region of interest" description="Disordered" evidence="1">
    <location>
        <begin position="420"/>
        <end position="443"/>
    </location>
</feature>
<feature type="region of interest" description="Disordered" evidence="1">
    <location>
        <begin position="544"/>
        <end position="605"/>
    </location>
</feature>
<comment type="caution">
    <text evidence="2">The sequence shown here is derived from an EMBL/GenBank/DDBJ whole genome shotgun (WGS) entry which is preliminary data.</text>
</comment>
<evidence type="ECO:0000256" key="1">
    <source>
        <dbReference type="SAM" id="MobiDB-lite"/>
    </source>
</evidence>
<feature type="compositionally biased region" description="Low complexity" evidence="1">
    <location>
        <begin position="26"/>
        <end position="51"/>
    </location>
</feature>
<name>A0A8J4LME6_9CHLO</name>
<dbReference type="Proteomes" id="UP000722791">
    <property type="component" value="Unassembled WGS sequence"/>
</dbReference>
<dbReference type="EMBL" id="BNCQ01000011">
    <property type="protein sequence ID" value="GIM02337.1"/>
    <property type="molecule type" value="Genomic_DNA"/>
</dbReference>
<feature type="region of interest" description="Disordered" evidence="1">
    <location>
        <begin position="500"/>
        <end position="525"/>
    </location>
</feature>
<feature type="region of interest" description="Disordered" evidence="1">
    <location>
        <begin position="26"/>
        <end position="95"/>
    </location>
</feature>
<feature type="compositionally biased region" description="Basic and acidic residues" evidence="1">
    <location>
        <begin position="385"/>
        <end position="396"/>
    </location>
</feature>
<feature type="region of interest" description="Disordered" evidence="1">
    <location>
        <begin position="294"/>
        <end position="405"/>
    </location>
</feature>
<sequence>FDVRGGAGPDGTPGLGPAPAVVAAAAAAANGPPTSRSGRASPGRTGAAAAADEGGSQQAVVSEPSPSLRGGGKVAMAGSGRNRVTGGPVADPRGSSHLAASIHAHASGASSSAGGGAVTSPAAAENGLLYRPLWPTLAALPYGPAEVVALESSLLQWLQEAGAISRREAAQGFSAMLPMFEDGTFICWLVSNLGRKPIVGAHRRPLTEAARRTNWLKAIEAMRTIPGMSRRFLGYEEALIHCERPLLTGLLEDLHRLAGGMPPAPSKVLPDAKPYLPYTVPEPVVRTLPPEHIAVNRNSPVSSPVRTPTPRRASTGAMGGPCTAVKSRRSTPSASPRTGTPSRQRQGGSSAATPGTSTPPSQHQQHPLFQKAVPLSSGNISSANELKDKDETRGDEADIGSPTTGDIAVSAAGIGGSGTLANGSELNTPREGNINSPSYNNKKGGRNVAAATAAVAASARCAAAAAAAAAGVAASAGSTSGAGRALITDIMVTPSKVLPANHHHHHHHKQQQQQQQRGMRRPASTTAADMLRGSYPIAAWGHDGADVRQSLPGGTTGNNGHNHHHQGKARRSSSVRGSRSVGGALEACSSSPASSPRLRLVPSAW</sequence>
<proteinExistence type="predicted"/>
<feature type="compositionally biased region" description="Basic residues" evidence="1">
    <location>
        <begin position="561"/>
        <end position="573"/>
    </location>
</feature>
<evidence type="ECO:0000313" key="3">
    <source>
        <dbReference type="Proteomes" id="UP000722791"/>
    </source>
</evidence>
<feature type="compositionally biased region" description="Polar residues" evidence="1">
    <location>
        <begin position="344"/>
        <end position="367"/>
    </location>
</feature>
<gene>
    <name evidence="2" type="ORF">Vretimale_7219</name>
</gene>
<accession>A0A8J4LME6</accession>
<organism evidence="2 3">
    <name type="scientific">Volvox reticuliferus</name>
    <dbReference type="NCBI Taxonomy" id="1737510"/>
    <lineage>
        <taxon>Eukaryota</taxon>
        <taxon>Viridiplantae</taxon>
        <taxon>Chlorophyta</taxon>
        <taxon>core chlorophytes</taxon>
        <taxon>Chlorophyceae</taxon>
        <taxon>CS clade</taxon>
        <taxon>Chlamydomonadales</taxon>
        <taxon>Volvocaceae</taxon>
        <taxon>Volvox</taxon>
    </lineage>
</organism>